<dbReference type="Gene3D" id="2.40.50.100">
    <property type="match status" value="1"/>
</dbReference>
<dbReference type="PANTHER" id="PTHR30438">
    <property type="entry name" value="36 KDA ANTIGEN-RELATED"/>
    <property type="match status" value="1"/>
</dbReference>
<organism evidence="1 2">
    <name type="scientific">Hoylesella saccharolytica F0055</name>
    <dbReference type="NCBI Taxonomy" id="1127699"/>
    <lineage>
        <taxon>Bacteria</taxon>
        <taxon>Pseudomonadati</taxon>
        <taxon>Bacteroidota</taxon>
        <taxon>Bacteroidia</taxon>
        <taxon>Bacteroidales</taxon>
        <taxon>Prevotellaceae</taxon>
        <taxon>Hoylesella</taxon>
    </lineage>
</organism>
<evidence type="ECO:0000313" key="1">
    <source>
        <dbReference type="EMBL" id="EKX99520.1"/>
    </source>
</evidence>
<comment type="caution">
    <text evidence="1">The sequence shown here is derived from an EMBL/GenBank/DDBJ whole genome shotgun (WGS) entry which is preliminary data.</text>
</comment>
<reference evidence="1 2" key="1">
    <citation type="submission" date="2012-05" db="EMBL/GenBank/DDBJ databases">
        <authorList>
            <person name="Weinstock G."/>
            <person name="Sodergren E."/>
            <person name="Lobos E.A."/>
            <person name="Fulton L."/>
            <person name="Fulton R."/>
            <person name="Courtney L."/>
            <person name="Fronick C."/>
            <person name="O'Laughlin M."/>
            <person name="Godfrey J."/>
            <person name="Wilson R.M."/>
            <person name="Miner T."/>
            <person name="Farmer C."/>
            <person name="Delehaunty K."/>
            <person name="Cordes M."/>
            <person name="Minx P."/>
            <person name="Tomlinson C."/>
            <person name="Chen J."/>
            <person name="Wollam A."/>
            <person name="Pepin K.H."/>
            <person name="Bhonagiri V."/>
            <person name="Zhang X."/>
            <person name="Suruliraj S."/>
            <person name="Warren W."/>
            <person name="Mitreva M."/>
            <person name="Mardis E.R."/>
            <person name="Wilson R.K."/>
        </authorList>
    </citation>
    <scope>NUCLEOTIDE SEQUENCE [LARGE SCALE GENOMIC DNA]</scope>
    <source>
        <strain evidence="1 2">F0055</strain>
    </source>
</reference>
<keyword evidence="2" id="KW-1185">Reference proteome</keyword>
<dbReference type="STRING" id="1127699.HMPREF9151_01717"/>
<gene>
    <name evidence="1" type="ORF">HMPREF9151_01717</name>
</gene>
<evidence type="ECO:0000313" key="2">
    <source>
        <dbReference type="Proteomes" id="UP000010433"/>
    </source>
</evidence>
<dbReference type="HOGENOM" id="CLU_018816_6_1_10"/>
<dbReference type="EMBL" id="AMEP01000101">
    <property type="protein sequence ID" value="EKX99520.1"/>
    <property type="molecule type" value="Genomic_DNA"/>
</dbReference>
<accession>L1N860</accession>
<name>L1N860_9BACT</name>
<dbReference type="PATRIC" id="fig|1127699.3.peg.1584"/>
<dbReference type="AlphaFoldDB" id="L1N860"/>
<proteinExistence type="predicted"/>
<dbReference type="RefSeq" id="WP_009163021.1">
    <property type="nucleotide sequence ID" value="NZ_KB291003.1"/>
</dbReference>
<sequence>MLRIAHRNPIKGSSRLVTLWGLCAIVSLFTRCQYYFRPVIKGQIEVSQYAVSTLQNGQLLELRVKEGDYVELGDTLALLMTKDTLKNKDDILELIASAVHPGNTGIKEVDRAYSFWQQSKAAVEQARQTYNNIQRKYKSGRIPMLLRDNAFTDYKALQAQEVAAKKEYVAIARNSLLSKNKKNVSGEIAVIAKVEGEVSKIYVRKGEQLKADKTLMDIALLENVWGTFILDKAQSTQFREGDTLRIFCQPFSLYIPMRVSCVKAYTSPTQSDSRFSKDKQDIETWEMQVRPILKVDGLREGMQLIVK</sequence>
<evidence type="ECO:0008006" key="3">
    <source>
        <dbReference type="Google" id="ProtNLM"/>
    </source>
</evidence>
<dbReference type="Proteomes" id="UP000010433">
    <property type="component" value="Unassembled WGS sequence"/>
</dbReference>
<dbReference type="PANTHER" id="PTHR30438:SF1">
    <property type="entry name" value="36 KDA ANTIGEN"/>
    <property type="match status" value="1"/>
</dbReference>
<protein>
    <recommendedName>
        <fullName evidence="3">Auxiliary transport protein, membrane fusion protein family protein</fullName>
    </recommendedName>
</protein>
<dbReference type="OrthoDB" id="9793801at2"/>